<keyword evidence="4" id="KW-0175">Coiled coil</keyword>
<dbReference type="GO" id="GO:0006275">
    <property type="term" value="P:regulation of DNA replication"/>
    <property type="evidence" value="ECO:0007669"/>
    <property type="project" value="InterPro"/>
</dbReference>
<dbReference type="PANTHER" id="PTHR14609:SF1">
    <property type="entry name" value="ORC UBIQUITIN LIGASE 1"/>
    <property type="match status" value="1"/>
</dbReference>
<dbReference type="GO" id="GO:0008270">
    <property type="term" value="F:zinc ion binding"/>
    <property type="evidence" value="ECO:0007669"/>
    <property type="project" value="UniProtKB-KW"/>
</dbReference>
<reference evidence="7 8" key="1">
    <citation type="submission" date="2024-02" db="EMBL/GenBank/DDBJ databases">
        <title>Chromosome-scale genome assembly of the rough periwinkle Littorina saxatilis.</title>
        <authorList>
            <person name="De Jode A."/>
            <person name="Faria R."/>
            <person name="Formenti G."/>
            <person name="Sims Y."/>
            <person name="Smith T.P."/>
            <person name="Tracey A."/>
            <person name="Wood J.M.D."/>
            <person name="Zagrodzka Z.B."/>
            <person name="Johannesson K."/>
            <person name="Butlin R.K."/>
            <person name="Leder E.H."/>
        </authorList>
    </citation>
    <scope>NUCLEOTIDE SEQUENCE [LARGE SCALE GENOMIC DNA]</scope>
    <source>
        <strain evidence="7">Snail1</strain>
        <tissue evidence="7">Muscle</tissue>
    </source>
</reference>
<feature type="region of interest" description="Disordered" evidence="5">
    <location>
        <begin position="955"/>
        <end position="992"/>
    </location>
</feature>
<dbReference type="AlphaFoldDB" id="A0AAN9G762"/>
<evidence type="ECO:0000259" key="6">
    <source>
        <dbReference type="PROSITE" id="PS50089"/>
    </source>
</evidence>
<dbReference type="PANTHER" id="PTHR14609">
    <property type="entry name" value="RING FINGER PROTEIN 219"/>
    <property type="match status" value="1"/>
</dbReference>
<keyword evidence="1 3" id="KW-0479">Metal-binding</keyword>
<feature type="region of interest" description="Disordered" evidence="5">
    <location>
        <begin position="410"/>
        <end position="446"/>
    </location>
</feature>
<dbReference type="GO" id="GO:0004842">
    <property type="term" value="F:ubiquitin-protein transferase activity"/>
    <property type="evidence" value="ECO:0007669"/>
    <property type="project" value="InterPro"/>
</dbReference>
<keyword evidence="8" id="KW-1185">Reference proteome</keyword>
<evidence type="ECO:0000256" key="5">
    <source>
        <dbReference type="SAM" id="MobiDB-lite"/>
    </source>
</evidence>
<dbReference type="Proteomes" id="UP001374579">
    <property type="component" value="Unassembled WGS sequence"/>
</dbReference>
<evidence type="ECO:0000256" key="1">
    <source>
        <dbReference type="ARBA" id="ARBA00022771"/>
    </source>
</evidence>
<dbReference type="SUPFAM" id="SSF57850">
    <property type="entry name" value="RING/U-box"/>
    <property type="match status" value="1"/>
</dbReference>
<organism evidence="7 8">
    <name type="scientific">Littorina saxatilis</name>
    <dbReference type="NCBI Taxonomy" id="31220"/>
    <lineage>
        <taxon>Eukaryota</taxon>
        <taxon>Metazoa</taxon>
        <taxon>Spiralia</taxon>
        <taxon>Lophotrochozoa</taxon>
        <taxon>Mollusca</taxon>
        <taxon>Gastropoda</taxon>
        <taxon>Caenogastropoda</taxon>
        <taxon>Littorinimorpha</taxon>
        <taxon>Littorinoidea</taxon>
        <taxon>Littorinidae</taxon>
        <taxon>Littorina</taxon>
    </lineage>
</organism>
<feature type="compositionally biased region" description="Polar residues" evidence="5">
    <location>
        <begin position="567"/>
        <end position="578"/>
    </location>
</feature>
<feature type="compositionally biased region" description="Low complexity" evidence="5">
    <location>
        <begin position="431"/>
        <end position="440"/>
    </location>
</feature>
<comment type="caution">
    <text evidence="7">The sequence shown here is derived from an EMBL/GenBank/DDBJ whole genome shotgun (WGS) entry which is preliminary data.</text>
</comment>
<feature type="coiled-coil region" evidence="4">
    <location>
        <begin position="96"/>
        <end position="130"/>
    </location>
</feature>
<feature type="domain" description="RING-type" evidence="6">
    <location>
        <begin position="28"/>
        <end position="66"/>
    </location>
</feature>
<name>A0AAN9G762_9CAEN</name>
<sequence>MADEVEWKGSARQGKSSRATVCTLPVSCQICLGMVKQPVLCSNFHVYCSSCIDMWLEKSRQCPVCRVSIDHNNPVQHIRGGHSQAEEMKSTPELRKMRFDLIYKDYEDSIEQLQREVTFLKTENSLLESRLSSNPKTGPSSGSQDCDRLGVLTAKLQDLQTLYDKVKQDIKNLKQENKTVKEENVNLKHVKARLREEVSSRSPVKYGRITVTTLESQLEEQRKEVQRLTSALERSDSYIEELEQKLQNQQATFKHDEVLERQMSSQAQSQPHWQQKTSLTSMAEANGFHSDPFTSLQRRMLNSVPQKADCVVDENHSVKVKRQLFTAGSLKSAENVIQSRGADLLQALADQDNYLSSNDDASVEVVSKSGAVPESIMKRTEVFSKFDSGDKDRTPTKKVQFSADAKKGSDVSSFDLEVPSPLTSTPLGKQSSRSALSPERSSTRTENYVDFLSDGTVRAADHLNSKQSAKPESRKENGAHDQFSSRIPPSAIDRDGFLLPTHLPQKGNGRGDKKKQAAETNDSSYLSEPGCSTPRSLTDSEEKVSHAKHDSAGYAKGGSRQPGAAQNKATNKGKSSSFDLDGPGLDETQSIQTELNDLDISMTPELSDCLKLLNRAERKIHSSPSATSTTQAGTFHSNTVFSGQFGTAEAPNFSQTVHVGRAGNGMGMGTVHGNGGWTYGAGTNGTMSGWEHGFFSSLRVNPYKHASSVSHVSVPNPADGFDRTYASMERGPASAGIDPILLASRHAGQPTRPAVPSASIPSAAVYSQKPHLSSMPSHLPSSSLNHMSAGPPFSVASGRSLIPDGGYSTNPGGIPPHLSTATNYGNNVNSTGGIPPHLSTVTNYGNNVNSIGGIPPHLSTATNYGNNVNSAGSIPPHFATNYGNSVGSIPPHFATNYGNSASSIPSPYSGGAQVRMGFNSDVNREGAPSQRSYVSGETRSSQNYSYVSNASLGGDTLDSRNSDFFLPEPKKRLFDSDNESELGSPVKTTKIS</sequence>
<keyword evidence="1 3" id="KW-0863">Zinc-finger</keyword>
<dbReference type="GO" id="GO:0006513">
    <property type="term" value="P:protein monoubiquitination"/>
    <property type="evidence" value="ECO:0007669"/>
    <property type="project" value="InterPro"/>
</dbReference>
<keyword evidence="2" id="KW-0862">Zinc</keyword>
<dbReference type="Gene3D" id="3.30.40.10">
    <property type="entry name" value="Zinc/RING finger domain, C3HC4 (zinc finger)"/>
    <property type="match status" value="1"/>
</dbReference>
<feature type="region of interest" description="Disordered" evidence="5">
    <location>
        <begin position="920"/>
        <end position="940"/>
    </location>
</feature>
<dbReference type="PROSITE" id="PS50089">
    <property type="entry name" value="ZF_RING_2"/>
    <property type="match status" value="1"/>
</dbReference>
<feature type="coiled-coil region" evidence="4">
    <location>
        <begin position="156"/>
        <end position="259"/>
    </location>
</feature>
<protein>
    <recommendedName>
        <fullName evidence="6">RING-type domain-containing protein</fullName>
    </recommendedName>
</protein>
<evidence type="ECO:0000313" key="8">
    <source>
        <dbReference type="Proteomes" id="UP001374579"/>
    </source>
</evidence>
<feature type="compositionally biased region" description="Polar residues" evidence="5">
    <location>
        <begin position="421"/>
        <end position="430"/>
    </location>
</feature>
<feature type="compositionally biased region" description="Basic and acidic residues" evidence="5">
    <location>
        <begin position="538"/>
        <end position="551"/>
    </location>
</feature>
<evidence type="ECO:0000256" key="2">
    <source>
        <dbReference type="ARBA" id="ARBA00022833"/>
    </source>
</evidence>
<feature type="region of interest" description="Disordered" evidence="5">
    <location>
        <begin position="463"/>
        <end position="587"/>
    </location>
</feature>
<proteinExistence type="predicted"/>
<feature type="compositionally biased region" description="Basic and acidic residues" evidence="5">
    <location>
        <begin position="463"/>
        <end position="479"/>
    </location>
</feature>
<evidence type="ECO:0000256" key="4">
    <source>
        <dbReference type="SAM" id="Coils"/>
    </source>
</evidence>
<evidence type="ECO:0000256" key="3">
    <source>
        <dbReference type="PROSITE-ProRule" id="PRU00175"/>
    </source>
</evidence>
<accession>A0AAN9G762</accession>
<dbReference type="InterPro" id="IPR039209">
    <property type="entry name" value="OBI1"/>
</dbReference>
<dbReference type="EMBL" id="JBAMIC010000013">
    <property type="protein sequence ID" value="KAK7097189.1"/>
    <property type="molecule type" value="Genomic_DNA"/>
</dbReference>
<evidence type="ECO:0000313" key="7">
    <source>
        <dbReference type="EMBL" id="KAK7097189.1"/>
    </source>
</evidence>
<dbReference type="InterPro" id="IPR013083">
    <property type="entry name" value="Znf_RING/FYVE/PHD"/>
</dbReference>
<dbReference type="InterPro" id="IPR001841">
    <property type="entry name" value="Znf_RING"/>
</dbReference>
<gene>
    <name evidence="7" type="ORF">V1264_004202</name>
</gene>
<feature type="compositionally biased region" description="Polar residues" evidence="5">
    <location>
        <begin position="929"/>
        <end position="940"/>
    </location>
</feature>
<dbReference type="Pfam" id="PF13923">
    <property type="entry name" value="zf-C3HC4_2"/>
    <property type="match status" value="1"/>
</dbReference>